<evidence type="ECO:0000256" key="1">
    <source>
        <dbReference type="ARBA" id="ARBA00023002"/>
    </source>
</evidence>
<evidence type="ECO:0000256" key="2">
    <source>
        <dbReference type="ARBA" id="ARBA00023604"/>
    </source>
</evidence>
<dbReference type="EMBL" id="KE747844">
    <property type="protein sequence ID" value="RMZ74284.1"/>
    <property type="molecule type" value="Genomic_DNA"/>
</dbReference>
<evidence type="ECO:0000313" key="4">
    <source>
        <dbReference type="Proteomes" id="UP000265663"/>
    </source>
</evidence>
<evidence type="ECO:0000313" key="3">
    <source>
        <dbReference type="EMBL" id="RMZ74284.1"/>
    </source>
</evidence>
<organism evidence="3 4">
    <name type="scientific">Pyrenophora seminiperda CCB06</name>
    <dbReference type="NCBI Taxonomy" id="1302712"/>
    <lineage>
        <taxon>Eukaryota</taxon>
        <taxon>Fungi</taxon>
        <taxon>Dikarya</taxon>
        <taxon>Ascomycota</taxon>
        <taxon>Pezizomycotina</taxon>
        <taxon>Dothideomycetes</taxon>
        <taxon>Pleosporomycetidae</taxon>
        <taxon>Pleosporales</taxon>
        <taxon>Pleosporineae</taxon>
        <taxon>Pleosporaceae</taxon>
        <taxon>Pyrenophora</taxon>
    </lineage>
</organism>
<protein>
    <submittedName>
        <fullName evidence="3">GA4 desaturase family</fullName>
    </submittedName>
</protein>
<dbReference type="OrthoDB" id="412788at2759"/>
<comment type="similarity">
    <text evidence="2">Belongs to the asaB hydroxylase/desaturase family.</text>
</comment>
<dbReference type="NCBIfam" id="NF041278">
    <property type="entry name" value="CmcJ_NvfI_EfuI"/>
    <property type="match status" value="1"/>
</dbReference>
<dbReference type="Proteomes" id="UP000265663">
    <property type="component" value="Unassembled WGS sequence"/>
</dbReference>
<name>A0A3M7MIU8_9PLEO</name>
<dbReference type="PANTHER" id="PTHR34598">
    <property type="entry name" value="BLL6449 PROTEIN"/>
    <property type="match status" value="1"/>
</dbReference>
<keyword evidence="1" id="KW-0560">Oxidoreductase</keyword>
<gene>
    <name evidence="3" type="ORF">GMOD_00003300</name>
</gene>
<keyword evidence="4" id="KW-1185">Reference proteome</keyword>
<proteinExistence type="inferred from homology"/>
<reference evidence="3 4" key="1">
    <citation type="journal article" date="2014" name="PLoS ONE">
        <title>De novo Genome Assembly of the Fungal Plant Pathogen Pyrenophora semeniperda.</title>
        <authorList>
            <person name="Soliai M.M."/>
            <person name="Meyer S.E."/>
            <person name="Udall J.A."/>
            <person name="Elzinga D.E."/>
            <person name="Hermansen R.A."/>
            <person name="Bodily P.M."/>
            <person name="Hart A.A."/>
            <person name="Coleman C.E."/>
        </authorList>
    </citation>
    <scope>NUCLEOTIDE SEQUENCE [LARGE SCALE GENOMIC DNA]</scope>
    <source>
        <strain evidence="3 4">CCB06</strain>
        <tissue evidence="3">Mycelium</tissue>
    </source>
</reference>
<dbReference type="InterPro" id="IPR044053">
    <property type="entry name" value="AsaB-like"/>
</dbReference>
<dbReference type="GO" id="GO:0016491">
    <property type="term" value="F:oxidoreductase activity"/>
    <property type="evidence" value="ECO:0007669"/>
    <property type="project" value="UniProtKB-KW"/>
</dbReference>
<dbReference type="AlphaFoldDB" id="A0A3M7MIU8"/>
<dbReference type="PANTHER" id="PTHR34598:SF3">
    <property type="entry name" value="OXIDOREDUCTASE AN1597"/>
    <property type="match status" value="1"/>
</dbReference>
<accession>A0A3M7MIU8</accession>
<sequence length="330" mass="38124">MRIGSANVSVEVYTKAQETDNPARGTCISVILISVKKFCIPKMRRHSHSTDVIADINYFPALGTPISKSAWKPRYLDSRDDYTRAMLIRDVRTSDETFDLDVHGFQFVQLPEKKDRVSRDDDEDTVKREYYPELEEIVKNITGASTAYVFNHVIRAHSSPSEKGIQDSKGRWQDIPSGHPHVDYAGSSDAIEGTKLELDLPPPIAKLFDRSSRFVFLGAWRPLKTVQKDPLAVCDATTVPDYDYRIRLREFSRTGIKSANYVMSHRDEEQKHRWYYMSEMQPWEMVVFKGFDTKRESAGWRCPHTAFRLPESDEDPSRESIEARIVCFWE</sequence>